<gene>
    <name evidence="1" type="ORF">LCGC14_3126010</name>
</gene>
<protein>
    <submittedName>
        <fullName evidence="1">Uncharacterized protein</fullName>
    </submittedName>
</protein>
<proteinExistence type="predicted"/>
<name>A0A0F8YQI7_9ZZZZ</name>
<dbReference type="EMBL" id="LAZR01068072">
    <property type="protein sequence ID" value="KKK50341.1"/>
    <property type="molecule type" value="Genomic_DNA"/>
</dbReference>
<dbReference type="AlphaFoldDB" id="A0A0F8YQI7"/>
<comment type="caution">
    <text evidence="1">The sequence shown here is derived from an EMBL/GenBank/DDBJ whole genome shotgun (WGS) entry which is preliminary data.</text>
</comment>
<accession>A0A0F8YQI7</accession>
<evidence type="ECO:0000313" key="1">
    <source>
        <dbReference type="EMBL" id="KKK50341.1"/>
    </source>
</evidence>
<sequence length="62" mass="6828">MANVEFGPLTEVEGHEWAKMQKGNPVVEGANSIADLYALLREHRQVRTGSVRTKMGFAVGSR</sequence>
<reference evidence="1" key="1">
    <citation type="journal article" date="2015" name="Nature">
        <title>Complex archaea that bridge the gap between prokaryotes and eukaryotes.</title>
        <authorList>
            <person name="Spang A."/>
            <person name="Saw J.H."/>
            <person name="Jorgensen S.L."/>
            <person name="Zaremba-Niedzwiedzka K."/>
            <person name="Martijn J."/>
            <person name="Lind A.E."/>
            <person name="van Eijk R."/>
            <person name="Schleper C."/>
            <person name="Guy L."/>
            <person name="Ettema T.J."/>
        </authorList>
    </citation>
    <scope>NUCLEOTIDE SEQUENCE</scope>
</reference>
<organism evidence="1">
    <name type="scientific">marine sediment metagenome</name>
    <dbReference type="NCBI Taxonomy" id="412755"/>
    <lineage>
        <taxon>unclassified sequences</taxon>
        <taxon>metagenomes</taxon>
        <taxon>ecological metagenomes</taxon>
    </lineage>
</organism>